<proteinExistence type="predicted"/>
<name>A0AAV9F2X7_ACOCL</name>
<evidence type="ECO:0000313" key="2">
    <source>
        <dbReference type="EMBL" id="KAK1319428.1"/>
    </source>
</evidence>
<accession>A0AAV9F2X7</accession>
<organism evidence="2 3">
    <name type="scientific">Acorus calamus</name>
    <name type="common">Sweet flag</name>
    <dbReference type="NCBI Taxonomy" id="4465"/>
    <lineage>
        <taxon>Eukaryota</taxon>
        <taxon>Viridiplantae</taxon>
        <taxon>Streptophyta</taxon>
        <taxon>Embryophyta</taxon>
        <taxon>Tracheophyta</taxon>
        <taxon>Spermatophyta</taxon>
        <taxon>Magnoliopsida</taxon>
        <taxon>Liliopsida</taxon>
        <taxon>Acoraceae</taxon>
        <taxon>Acorus</taxon>
    </lineage>
</organism>
<feature type="chain" id="PRO_5043776483" evidence="1">
    <location>
        <begin position="24"/>
        <end position="60"/>
    </location>
</feature>
<dbReference type="AlphaFoldDB" id="A0AAV9F2X7"/>
<reference evidence="2" key="1">
    <citation type="journal article" date="2023" name="Nat. Commun.">
        <title>Diploid and tetraploid genomes of Acorus and the evolution of monocots.</title>
        <authorList>
            <person name="Ma L."/>
            <person name="Liu K.W."/>
            <person name="Li Z."/>
            <person name="Hsiao Y.Y."/>
            <person name="Qi Y."/>
            <person name="Fu T."/>
            <person name="Tang G.D."/>
            <person name="Zhang D."/>
            <person name="Sun W.H."/>
            <person name="Liu D.K."/>
            <person name="Li Y."/>
            <person name="Chen G.Z."/>
            <person name="Liu X.D."/>
            <person name="Liao X.Y."/>
            <person name="Jiang Y.T."/>
            <person name="Yu X."/>
            <person name="Hao Y."/>
            <person name="Huang J."/>
            <person name="Zhao X.W."/>
            <person name="Ke S."/>
            <person name="Chen Y.Y."/>
            <person name="Wu W.L."/>
            <person name="Hsu J.L."/>
            <person name="Lin Y.F."/>
            <person name="Huang M.D."/>
            <person name="Li C.Y."/>
            <person name="Huang L."/>
            <person name="Wang Z.W."/>
            <person name="Zhao X."/>
            <person name="Zhong W.Y."/>
            <person name="Peng D.H."/>
            <person name="Ahmad S."/>
            <person name="Lan S."/>
            <person name="Zhang J.S."/>
            <person name="Tsai W.C."/>
            <person name="Van de Peer Y."/>
            <person name="Liu Z.J."/>
        </authorList>
    </citation>
    <scope>NUCLEOTIDE SEQUENCE</scope>
    <source>
        <strain evidence="2">CP</strain>
    </source>
</reference>
<evidence type="ECO:0000256" key="1">
    <source>
        <dbReference type="SAM" id="SignalP"/>
    </source>
</evidence>
<feature type="signal peptide" evidence="1">
    <location>
        <begin position="1"/>
        <end position="23"/>
    </location>
</feature>
<dbReference type="Proteomes" id="UP001180020">
    <property type="component" value="Unassembled WGS sequence"/>
</dbReference>
<comment type="caution">
    <text evidence="2">The sequence shown here is derived from an EMBL/GenBank/DDBJ whole genome shotgun (WGS) entry which is preliminary data.</text>
</comment>
<evidence type="ECO:0000313" key="3">
    <source>
        <dbReference type="Proteomes" id="UP001180020"/>
    </source>
</evidence>
<keyword evidence="1" id="KW-0732">Signal</keyword>
<reference evidence="2" key="2">
    <citation type="submission" date="2023-06" db="EMBL/GenBank/DDBJ databases">
        <authorList>
            <person name="Ma L."/>
            <person name="Liu K.-W."/>
            <person name="Li Z."/>
            <person name="Hsiao Y.-Y."/>
            <person name="Qi Y."/>
            <person name="Fu T."/>
            <person name="Tang G."/>
            <person name="Zhang D."/>
            <person name="Sun W.-H."/>
            <person name="Liu D.-K."/>
            <person name="Li Y."/>
            <person name="Chen G.-Z."/>
            <person name="Liu X.-D."/>
            <person name="Liao X.-Y."/>
            <person name="Jiang Y.-T."/>
            <person name="Yu X."/>
            <person name="Hao Y."/>
            <person name="Huang J."/>
            <person name="Zhao X.-W."/>
            <person name="Ke S."/>
            <person name="Chen Y.-Y."/>
            <person name="Wu W.-L."/>
            <person name="Hsu J.-L."/>
            <person name="Lin Y.-F."/>
            <person name="Huang M.-D."/>
            <person name="Li C.-Y."/>
            <person name="Huang L."/>
            <person name="Wang Z.-W."/>
            <person name="Zhao X."/>
            <person name="Zhong W.-Y."/>
            <person name="Peng D.-H."/>
            <person name="Ahmad S."/>
            <person name="Lan S."/>
            <person name="Zhang J.-S."/>
            <person name="Tsai W.-C."/>
            <person name="Van De Peer Y."/>
            <person name="Liu Z.-J."/>
        </authorList>
    </citation>
    <scope>NUCLEOTIDE SEQUENCE</scope>
    <source>
        <strain evidence="2">CP</strain>
        <tissue evidence="2">Leaves</tissue>
    </source>
</reference>
<dbReference type="EMBL" id="JAUJYO010000004">
    <property type="protein sequence ID" value="KAK1319428.1"/>
    <property type="molecule type" value="Genomic_DNA"/>
</dbReference>
<keyword evidence="3" id="KW-1185">Reference proteome</keyword>
<protein>
    <submittedName>
        <fullName evidence="2">Uncharacterized protein</fullName>
    </submittedName>
</protein>
<sequence length="60" mass="7102">MKMRFSLRLPWILFASLLGDISSSLRPSQIQSSSCLRLRSRYMTGYPEMLRRLCLVFDHH</sequence>
<gene>
    <name evidence="2" type="ORF">QJS10_CPB04g01305</name>
</gene>